<dbReference type="EC" id="5.4.2.2" evidence="6"/>
<reference evidence="20" key="1">
    <citation type="submission" date="2015-01" db="EMBL/GenBank/DDBJ databases">
        <authorList>
            <person name="Manzoor Shahid"/>
            <person name="Zubair Saima"/>
        </authorList>
    </citation>
    <scope>NUCLEOTIDE SEQUENCE [LARGE SCALE GENOMIC DNA]</scope>
    <source>
        <strain evidence="20">Sp3</strain>
    </source>
</reference>
<feature type="domain" description="Alpha-D-phosphohexomutase alpha/beta/alpha" evidence="18">
    <location>
        <begin position="281"/>
        <end position="388"/>
    </location>
</feature>
<evidence type="ECO:0000256" key="2">
    <source>
        <dbReference type="ARBA" id="ARBA00001946"/>
    </source>
</evidence>
<dbReference type="InterPro" id="IPR005841">
    <property type="entry name" value="Alpha-D-phosphohexomutase_SF"/>
</dbReference>
<evidence type="ECO:0000256" key="8">
    <source>
        <dbReference type="ARBA" id="ARBA00022723"/>
    </source>
</evidence>
<evidence type="ECO:0000313" key="19">
    <source>
        <dbReference type="EMBL" id="CEO88388.1"/>
    </source>
</evidence>
<evidence type="ECO:0000259" key="16">
    <source>
        <dbReference type="Pfam" id="PF02878"/>
    </source>
</evidence>
<dbReference type="Pfam" id="PF00408">
    <property type="entry name" value="PGM_PMM_IV"/>
    <property type="match status" value="1"/>
</dbReference>
<dbReference type="GO" id="GO:0005975">
    <property type="term" value="P:carbohydrate metabolic process"/>
    <property type="evidence" value="ECO:0007669"/>
    <property type="project" value="InterPro"/>
</dbReference>
<dbReference type="OrthoDB" id="9806956at2"/>
<dbReference type="InterPro" id="IPR005844">
    <property type="entry name" value="A-D-PHexomutase_a/b/a-I"/>
</dbReference>
<dbReference type="InterPro" id="IPR016066">
    <property type="entry name" value="A-D-PHexomutase_CS"/>
</dbReference>
<gene>
    <name evidence="19" type="ORF">SSCH_180036</name>
</gene>
<accession>A0A0B7MJP0</accession>
<evidence type="ECO:0000259" key="18">
    <source>
        <dbReference type="Pfam" id="PF02880"/>
    </source>
</evidence>
<dbReference type="EMBL" id="CDRZ01000090">
    <property type="protein sequence ID" value="CEO88388.1"/>
    <property type="molecule type" value="Genomic_DNA"/>
</dbReference>
<feature type="domain" description="Alpha-D-phosphohexomutase alpha/beta/alpha" evidence="16">
    <location>
        <begin position="16"/>
        <end position="149"/>
    </location>
</feature>
<comment type="cofactor">
    <cofactor evidence="2">
        <name>Mg(2+)</name>
        <dbReference type="ChEBI" id="CHEBI:18420"/>
    </cofactor>
</comment>
<evidence type="ECO:0000256" key="7">
    <source>
        <dbReference type="ARBA" id="ARBA00022553"/>
    </source>
</evidence>
<dbReference type="InterPro" id="IPR016055">
    <property type="entry name" value="A-D-PHexomutase_a/b/a-I/II/III"/>
</dbReference>
<dbReference type="SUPFAM" id="SSF53738">
    <property type="entry name" value="Phosphoglucomutase, first 3 domains"/>
    <property type="match status" value="2"/>
</dbReference>
<evidence type="ECO:0000256" key="11">
    <source>
        <dbReference type="ARBA" id="ARBA00039995"/>
    </source>
</evidence>
<keyword evidence="8 14" id="KW-0479">Metal-binding</keyword>
<evidence type="ECO:0000256" key="6">
    <source>
        <dbReference type="ARBA" id="ARBA00012728"/>
    </source>
</evidence>
<evidence type="ECO:0000256" key="3">
    <source>
        <dbReference type="ARBA" id="ARBA00005164"/>
    </source>
</evidence>
<evidence type="ECO:0000256" key="13">
    <source>
        <dbReference type="ARBA" id="ARBA00041467"/>
    </source>
</evidence>
<comment type="pathway">
    <text evidence="4">Lipid metabolism.</text>
</comment>
<dbReference type="Pfam" id="PF02878">
    <property type="entry name" value="PGM_PMM_I"/>
    <property type="match status" value="1"/>
</dbReference>
<evidence type="ECO:0000256" key="5">
    <source>
        <dbReference type="ARBA" id="ARBA00010231"/>
    </source>
</evidence>
<protein>
    <recommendedName>
        <fullName evidence="11">Phosphoglucomutase</fullName>
        <ecNumber evidence="6">5.4.2.2</ecNumber>
    </recommendedName>
    <alternativeName>
        <fullName evidence="13">Alpha-phosphoglucomutase</fullName>
    </alternativeName>
    <alternativeName>
        <fullName evidence="12">Glucose phosphomutase</fullName>
    </alternativeName>
</protein>
<dbReference type="GO" id="GO:0006166">
    <property type="term" value="P:purine ribonucleoside salvage"/>
    <property type="evidence" value="ECO:0007669"/>
    <property type="project" value="TreeGrafter"/>
</dbReference>
<evidence type="ECO:0000256" key="14">
    <source>
        <dbReference type="RuleBase" id="RU004326"/>
    </source>
</evidence>
<dbReference type="Proteomes" id="UP000046155">
    <property type="component" value="Unassembled WGS sequence"/>
</dbReference>
<dbReference type="InterPro" id="IPR005843">
    <property type="entry name" value="A-D-PHexomutase_C"/>
</dbReference>
<keyword evidence="20" id="KW-1185">Reference proteome</keyword>
<feature type="domain" description="Alpha-D-phosphohexomutase alpha/beta/alpha" evidence="17">
    <location>
        <begin position="177"/>
        <end position="276"/>
    </location>
</feature>
<dbReference type="InterPro" id="IPR005845">
    <property type="entry name" value="A-D-PHexomutase_a/b/a-II"/>
</dbReference>
<sequence>MVLCREKVRGSDVNRIEFGTDGWRAVIAKEFTFANVCLVAQAIASFLKESGLSGQGVVIGYDSRFLSEQFAAAVAGVMAGNNINSWLTVDATPTPVTAFAIKALDAGGAVMITASHNPPEYNGIKFIPEYAGPATPEITEAIEKNLENLQVEEVCSLSEDAGRECGLIRDLDAKPLYLAHLQKMLNYRFIHRGSMKIVLDPMWGAGRGYLEEIIKGTKIELDVIHNYRDVLFGGSLPEPNEKGLVPLKEAVLEKEADLGLALDGDADRFGVIDSNGEYMSPNEMLPLILYYLMEDRNWRGAVARTVATTHMLDRVADEYGLPVMETAVGFKYIAQSLINHRSVLGGEESGGMSVQGHVPEKDGILAIALIVEMLACRRKSLRELKEELNREFGCLVSARLDLKCDHKKKEEVINLLRAWSPEMISDRKVSNRLTIDGVKLLLDDGSWVLVRPSGTEPVFRIYVEANSSEQLGMLQNSVRQLLGL</sequence>
<dbReference type="PANTHER" id="PTHR45745:SF1">
    <property type="entry name" value="PHOSPHOGLUCOMUTASE 2B-RELATED"/>
    <property type="match status" value="1"/>
</dbReference>
<evidence type="ECO:0000259" key="15">
    <source>
        <dbReference type="Pfam" id="PF00408"/>
    </source>
</evidence>
<comment type="similarity">
    <text evidence="5 14">Belongs to the phosphohexose mutase family.</text>
</comment>
<proteinExistence type="inferred from homology"/>
<evidence type="ECO:0000256" key="10">
    <source>
        <dbReference type="ARBA" id="ARBA00023235"/>
    </source>
</evidence>
<dbReference type="Gene3D" id="3.40.120.10">
    <property type="entry name" value="Alpha-D-Glucose-1,6-Bisphosphate, subunit A, domain 3"/>
    <property type="match status" value="3"/>
</dbReference>
<dbReference type="PRINTS" id="PR00509">
    <property type="entry name" value="PGMPMM"/>
</dbReference>
<comment type="pathway">
    <text evidence="3">Glycolipid metabolism; diglucosyl-diacylglycerol biosynthesis.</text>
</comment>
<feature type="domain" description="Alpha-D-phosphohexomutase C-terminal" evidence="15">
    <location>
        <begin position="429"/>
        <end position="479"/>
    </location>
</feature>
<comment type="catalytic activity">
    <reaction evidence="1">
        <text>alpha-D-glucose 1-phosphate = alpha-D-glucose 6-phosphate</text>
        <dbReference type="Rhea" id="RHEA:23536"/>
        <dbReference type="ChEBI" id="CHEBI:58225"/>
        <dbReference type="ChEBI" id="CHEBI:58601"/>
        <dbReference type="EC" id="5.4.2.2"/>
    </reaction>
</comment>
<evidence type="ECO:0000313" key="20">
    <source>
        <dbReference type="Proteomes" id="UP000046155"/>
    </source>
</evidence>
<dbReference type="InterPro" id="IPR005846">
    <property type="entry name" value="A-D-PHexomutase_a/b/a-III"/>
</dbReference>
<keyword evidence="7" id="KW-0597">Phosphoprotein</keyword>
<dbReference type="AlphaFoldDB" id="A0A0B7MJP0"/>
<dbReference type="GO" id="GO:0008973">
    <property type="term" value="F:phosphopentomutase activity"/>
    <property type="evidence" value="ECO:0007669"/>
    <property type="project" value="TreeGrafter"/>
</dbReference>
<dbReference type="GO" id="GO:0000287">
    <property type="term" value="F:magnesium ion binding"/>
    <property type="evidence" value="ECO:0007669"/>
    <property type="project" value="InterPro"/>
</dbReference>
<dbReference type="Pfam" id="PF02879">
    <property type="entry name" value="PGM_PMM_II"/>
    <property type="match status" value="1"/>
</dbReference>
<dbReference type="Gene3D" id="3.30.310.50">
    <property type="entry name" value="Alpha-D-phosphohexomutase, C-terminal domain"/>
    <property type="match status" value="1"/>
</dbReference>
<keyword evidence="9 14" id="KW-0460">Magnesium</keyword>
<evidence type="ECO:0000256" key="1">
    <source>
        <dbReference type="ARBA" id="ARBA00000443"/>
    </source>
</evidence>
<evidence type="ECO:0000256" key="12">
    <source>
        <dbReference type="ARBA" id="ARBA00041398"/>
    </source>
</evidence>
<dbReference type="Pfam" id="PF02880">
    <property type="entry name" value="PGM_PMM_III"/>
    <property type="match status" value="1"/>
</dbReference>
<dbReference type="GO" id="GO:0004614">
    <property type="term" value="F:phosphoglucomutase activity"/>
    <property type="evidence" value="ECO:0007669"/>
    <property type="project" value="UniProtKB-EC"/>
</dbReference>
<evidence type="ECO:0000259" key="17">
    <source>
        <dbReference type="Pfam" id="PF02879"/>
    </source>
</evidence>
<evidence type="ECO:0000256" key="4">
    <source>
        <dbReference type="ARBA" id="ARBA00005189"/>
    </source>
</evidence>
<dbReference type="PANTHER" id="PTHR45745">
    <property type="entry name" value="PHOSPHOMANNOMUTASE 45A"/>
    <property type="match status" value="1"/>
</dbReference>
<dbReference type="SUPFAM" id="SSF55957">
    <property type="entry name" value="Phosphoglucomutase, C-terminal domain"/>
    <property type="match status" value="1"/>
</dbReference>
<dbReference type="CDD" id="cd05800">
    <property type="entry name" value="PGM_like2"/>
    <property type="match status" value="1"/>
</dbReference>
<name>A0A0B7MJP0_9FIRM</name>
<dbReference type="PROSITE" id="PS00710">
    <property type="entry name" value="PGM_PMM"/>
    <property type="match status" value="1"/>
</dbReference>
<dbReference type="InterPro" id="IPR036900">
    <property type="entry name" value="A-D-PHexomutase_C_sf"/>
</dbReference>
<organism evidence="19 20">
    <name type="scientific">Syntrophaceticus schinkii</name>
    <dbReference type="NCBI Taxonomy" id="499207"/>
    <lineage>
        <taxon>Bacteria</taxon>
        <taxon>Bacillati</taxon>
        <taxon>Bacillota</taxon>
        <taxon>Clostridia</taxon>
        <taxon>Thermoanaerobacterales</taxon>
        <taxon>Thermoanaerobacterales Family III. Incertae Sedis</taxon>
        <taxon>Syntrophaceticus</taxon>
    </lineage>
</organism>
<evidence type="ECO:0000256" key="9">
    <source>
        <dbReference type="ARBA" id="ARBA00022842"/>
    </source>
</evidence>
<keyword evidence="10" id="KW-0413">Isomerase</keyword>